<reference evidence="2" key="1">
    <citation type="submission" date="2021-02" db="EMBL/GenBank/DDBJ databases">
        <authorList>
            <person name="Nowell W R."/>
        </authorList>
    </citation>
    <scope>NUCLEOTIDE SEQUENCE</scope>
</reference>
<comment type="caution">
    <text evidence="2">The sequence shown here is derived from an EMBL/GenBank/DDBJ whole genome shotgun (WGS) entry which is preliminary data.</text>
</comment>
<accession>A0A813UDH1</accession>
<gene>
    <name evidence="2" type="ORF">XAT740_LOCUS4019</name>
</gene>
<evidence type="ECO:0000256" key="1">
    <source>
        <dbReference type="SAM" id="Phobius"/>
    </source>
</evidence>
<proteinExistence type="predicted"/>
<dbReference type="EMBL" id="CAJNOR010000159">
    <property type="protein sequence ID" value="CAF0822192.1"/>
    <property type="molecule type" value="Genomic_DNA"/>
</dbReference>
<keyword evidence="1" id="KW-1133">Transmembrane helix</keyword>
<keyword evidence="1" id="KW-0812">Transmembrane</keyword>
<feature type="transmembrane region" description="Helical" evidence="1">
    <location>
        <begin position="644"/>
        <end position="665"/>
    </location>
</feature>
<dbReference type="AlphaFoldDB" id="A0A813UDH1"/>
<dbReference type="Proteomes" id="UP000663828">
    <property type="component" value="Unassembled WGS sequence"/>
</dbReference>
<name>A0A813UDH1_ADIRI</name>
<dbReference type="InterPro" id="IPR036116">
    <property type="entry name" value="FN3_sf"/>
</dbReference>
<keyword evidence="1" id="KW-0472">Membrane</keyword>
<dbReference type="SUPFAM" id="SSF49265">
    <property type="entry name" value="Fibronectin type III"/>
    <property type="match status" value="1"/>
</dbReference>
<keyword evidence="3" id="KW-1185">Reference proteome</keyword>
<protein>
    <submittedName>
        <fullName evidence="2">Uncharacterized protein</fullName>
    </submittedName>
</protein>
<evidence type="ECO:0000313" key="2">
    <source>
        <dbReference type="EMBL" id="CAF0822192.1"/>
    </source>
</evidence>
<evidence type="ECO:0000313" key="3">
    <source>
        <dbReference type="Proteomes" id="UP000663828"/>
    </source>
</evidence>
<organism evidence="2 3">
    <name type="scientific">Adineta ricciae</name>
    <name type="common">Rotifer</name>
    <dbReference type="NCBI Taxonomy" id="249248"/>
    <lineage>
        <taxon>Eukaryota</taxon>
        <taxon>Metazoa</taxon>
        <taxon>Spiralia</taxon>
        <taxon>Gnathifera</taxon>
        <taxon>Rotifera</taxon>
        <taxon>Eurotatoria</taxon>
        <taxon>Bdelloidea</taxon>
        <taxon>Adinetida</taxon>
        <taxon>Adinetidae</taxon>
        <taxon>Adineta</taxon>
    </lineage>
</organism>
<sequence length="717" mass="81946">MPLIHLSANISEAYVQISIKYLNNTSVKIILQAFDYIGAFTVICSVEGKQHINSRSNISIGKPPGLLMRHKRCVVHYDRYIECTIIAPVLVRAFTNHLSSGIDFFERPLFSRPRIYRSSPKLVSIDPLNQTLSYRWLPEFSYYFPSRLKMNVTATIENFGASTYLMDMTPTFQISSNFNLISSTSMSLKIEFTNRDSPFVSFCYGNITMKINVNSNEEEIRLIDETNSTSLDLTSLSPDTWYRICFYCYRKQPVDTISDLVCHQYKTSKLSNILQDFSSKIFRSSKGQNGSGLTEILDNHLFGVMSIWKNRSYMLLIITLFIAMRSNLAQMTTTTTDFRPSNIQIIPDVIIIKQTSTTNFTCFNHRPSDSPLEVNLSKVIPTNEIQLFTNILNQSAIHIRLESRNYVGVFHLLCYSKGEQSKGNRADVIVTAPPGVLQLAEKCRVYDRQYIKCVIRASTIARAVQNDYPVKFEFTEIAHSPDRLAYRPRFEFLKNETTKDNLTFKWQPTIDGEFPNGVRMHMKAFLPHIEDSSYYFDMTPIFQITPKFSLESVSWNTIRMNVDPIAAPAFCEKSVMRNLSSNANRTWTVLELNKNPYTISNLLPKTIYRICMKCRQTYSDPEGIEQCQTISTNSRFQWLADYNIVPIFLICVLVVLVITIVFIILHSSHCSSSVSIPPSDPSFIPSTSPSPRYRSIADIQSVIQQCASPEMLPLTSD</sequence>